<proteinExistence type="predicted"/>
<sequence length="70" mass="8130">MKRRASTYQINCCEADGRVVSSSLNERDVAKGTALLCEEEEEEEEEEELWLGTDKLELTCPEPVVLWRRR</sequence>
<protein>
    <submittedName>
        <fullName evidence="1">Uncharacterized protein</fullName>
    </submittedName>
</protein>
<reference evidence="1 2" key="1">
    <citation type="submission" date="2024-04" db="EMBL/GenBank/DDBJ databases">
        <authorList>
            <person name="Waldvogel A.-M."/>
            <person name="Schoenle A."/>
        </authorList>
    </citation>
    <scope>NUCLEOTIDE SEQUENCE [LARGE SCALE GENOMIC DNA]</scope>
</reference>
<evidence type="ECO:0000313" key="1">
    <source>
        <dbReference type="EMBL" id="CAL1597319.1"/>
    </source>
</evidence>
<dbReference type="EMBL" id="OZ035843">
    <property type="protein sequence ID" value="CAL1597319.1"/>
    <property type="molecule type" value="Genomic_DNA"/>
</dbReference>
<dbReference type="Proteomes" id="UP001497482">
    <property type="component" value="Chromosome 21"/>
</dbReference>
<dbReference type="AlphaFoldDB" id="A0AAV2LAF0"/>
<gene>
    <name evidence="1" type="ORF">KC01_LOCUS25830</name>
</gene>
<organism evidence="1 2">
    <name type="scientific">Knipowitschia caucasica</name>
    <name type="common">Caucasian dwarf goby</name>
    <name type="synonym">Pomatoschistus caucasicus</name>
    <dbReference type="NCBI Taxonomy" id="637954"/>
    <lineage>
        <taxon>Eukaryota</taxon>
        <taxon>Metazoa</taxon>
        <taxon>Chordata</taxon>
        <taxon>Craniata</taxon>
        <taxon>Vertebrata</taxon>
        <taxon>Euteleostomi</taxon>
        <taxon>Actinopterygii</taxon>
        <taxon>Neopterygii</taxon>
        <taxon>Teleostei</taxon>
        <taxon>Neoteleostei</taxon>
        <taxon>Acanthomorphata</taxon>
        <taxon>Gobiaria</taxon>
        <taxon>Gobiiformes</taxon>
        <taxon>Gobioidei</taxon>
        <taxon>Gobiidae</taxon>
        <taxon>Gobiinae</taxon>
        <taxon>Knipowitschia</taxon>
    </lineage>
</organism>
<accession>A0AAV2LAF0</accession>
<evidence type="ECO:0000313" key="2">
    <source>
        <dbReference type="Proteomes" id="UP001497482"/>
    </source>
</evidence>
<name>A0AAV2LAF0_KNICA</name>
<keyword evidence="2" id="KW-1185">Reference proteome</keyword>